<evidence type="ECO:0000313" key="3">
    <source>
        <dbReference type="Proteomes" id="UP000530268"/>
    </source>
</evidence>
<organism evidence="2 3">
    <name type="scientific">Sulfitobacter undariae</name>
    <dbReference type="NCBI Taxonomy" id="1563671"/>
    <lineage>
        <taxon>Bacteria</taxon>
        <taxon>Pseudomonadati</taxon>
        <taxon>Pseudomonadota</taxon>
        <taxon>Alphaproteobacteria</taxon>
        <taxon>Rhodobacterales</taxon>
        <taxon>Roseobacteraceae</taxon>
        <taxon>Sulfitobacter</taxon>
    </lineage>
</organism>
<dbReference type="Proteomes" id="UP000530268">
    <property type="component" value="Unassembled WGS sequence"/>
</dbReference>
<evidence type="ECO:0000313" key="2">
    <source>
        <dbReference type="EMBL" id="MBB3992549.1"/>
    </source>
</evidence>
<keyword evidence="3" id="KW-1185">Reference proteome</keyword>
<accession>A0A7W6E790</accession>
<comment type="caution">
    <text evidence="2">The sequence shown here is derived from an EMBL/GenBank/DDBJ whole genome shotgun (WGS) entry which is preliminary data.</text>
</comment>
<protein>
    <submittedName>
        <fullName evidence="2">Formate-dependent nitrite reductase membrane component NrfD</fullName>
    </submittedName>
</protein>
<keyword evidence="1" id="KW-0812">Transmembrane</keyword>
<name>A0A7W6E790_9RHOB</name>
<feature type="transmembrane region" description="Helical" evidence="1">
    <location>
        <begin position="6"/>
        <end position="25"/>
    </location>
</feature>
<dbReference type="RefSeq" id="WP_184561808.1">
    <property type="nucleotide sequence ID" value="NZ_JACIEI010000001.1"/>
</dbReference>
<sequence length="74" mass="7632">MDTDLALVMGLVIIAVAIPSLFSAITDRRAPSASIVSMLIGGGLVAFAILTKAGGYTLEGLPDVVVNLIARYMP</sequence>
<proteinExistence type="predicted"/>
<keyword evidence="1" id="KW-1133">Transmembrane helix</keyword>
<dbReference type="EMBL" id="JACIEI010000001">
    <property type="protein sequence ID" value="MBB3992549.1"/>
    <property type="molecule type" value="Genomic_DNA"/>
</dbReference>
<keyword evidence="1" id="KW-0472">Membrane</keyword>
<dbReference type="AlphaFoldDB" id="A0A7W6E790"/>
<gene>
    <name evidence="2" type="ORF">GGR95_000168</name>
</gene>
<evidence type="ECO:0000256" key="1">
    <source>
        <dbReference type="SAM" id="Phobius"/>
    </source>
</evidence>
<feature type="transmembrane region" description="Helical" evidence="1">
    <location>
        <begin position="32"/>
        <end position="50"/>
    </location>
</feature>
<reference evidence="2 3" key="1">
    <citation type="submission" date="2020-08" db="EMBL/GenBank/DDBJ databases">
        <title>Genomic Encyclopedia of Type Strains, Phase IV (KMG-IV): sequencing the most valuable type-strain genomes for metagenomic binning, comparative biology and taxonomic classification.</title>
        <authorList>
            <person name="Goeker M."/>
        </authorList>
    </citation>
    <scope>NUCLEOTIDE SEQUENCE [LARGE SCALE GENOMIC DNA]</scope>
    <source>
        <strain evidence="2 3">DSM 102234</strain>
    </source>
</reference>